<evidence type="ECO:0000256" key="3">
    <source>
        <dbReference type="ARBA" id="ARBA00022989"/>
    </source>
</evidence>
<keyword evidence="7" id="KW-1185">Reference proteome</keyword>
<feature type="domain" description="Fatty acid hydroxylase" evidence="5">
    <location>
        <begin position="125"/>
        <end position="252"/>
    </location>
</feature>
<keyword evidence="4" id="KW-0472">Membrane</keyword>
<sequence length="261" mass="30300">MKYNLVDLPKSWSLLVQEHPKPLIEIGGMLGTQLMTFWVPAALFTICDLLAWPSLRRYKIQPASKQLDSINMIRDAFLGSVSNQLLTTTLHCLQLFLFHVVLRRPELGYSVAQELPPLDQFVKDFVLCMVAREIIYYYSHRLLHHPFFYTRFHRQHHRFRVPVAMATLYAHPVEHIVTNILPIAWPARLFNVHIVTLWAFVGAVGLKAALAHSGYRLWETPDGWKPEVHDLHHELMTVNYGLIGLMDRVHGTRATEKPKRR</sequence>
<dbReference type="InterPro" id="IPR006694">
    <property type="entry name" value="Fatty_acid_hydroxylase"/>
</dbReference>
<keyword evidence="3" id="KW-1133">Transmembrane helix</keyword>
<dbReference type="GO" id="GO:0005506">
    <property type="term" value="F:iron ion binding"/>
    <property type="evidence" value="ECO:0007669"/>
    <property type="project" value="InterPro"/>
</dbReference>
<evidence type="ECO:0000256" key="4">
    <source>
        <dbReference type="ARBA" id="ARBA00023136"/>
    </source>
</evidence>
<dbReference type="STRING" id="933388.S7ZET7"/>
<gene>
    <name evidence="6" type="ORF">PDE_02139</name>
</gene>
<proteinExistence type="predicted"/>
<protein>
    <recommendedName>
        <fullName evidence="5">Fatty acid hydroxylase domain-containing protein</fullName>
    </recommendedName>
</protein>
<dbReference type="PhylomeDB" id="S7ZET7"/>
<dbReference type="GO" id="GO:0016491">
    <property type="term" value="F:oxidoreductase activity"/>
    <property type="evidence" value="ECO:0007669"/>
    <property type="project" value="InterPro"/>
</dbReference>
<dbReference type="OrthoDB" id="408954at2759"/>
<reference evidence="6 7" key="1">
    <citation type="journal article" date="2013" name="PLoS ONE">
        <title>Genomic and secretomic analyses reveal unique features of the lignocellulolytic enzyme system of Penicillium decumbens.</title>
        <authorList>
            <person name="Liu G."/>
            <person name="Zhang L."/>
            <person name="Wei X."/>
            <person name="Zou G."/>
            <person name="Qin Y."/>
            <person name="Ma L."/>
            <person name="Li J."/>
            <person name="Zheng H."/>
            <person name="Wang S."/>
            <person name="Wang C."/>
            <person name="Xun L."/>
            <person name="Zhao G.-P."/>
            <person name="Zhou Z."/>
            <person name="Qu Y."/>
        </authorList>
    </citation>
    <scope>NUCLEOTIDE SEQUENCE [LARGE SCALE GENOMIC DNA]</scope>
    <source>
        <strain evidence="7">114-2 / CGMCC 5302</strain>
    </source>
</reference>
<dbReference type="EMBL" id="KB644410">
    <property type="protein sequence ID" value="EPS27196.1"/>
    <property type="molecule type" value="Genomic_DNA"/>
</dbReference>
<keyword evidence="2" id="KW-0812">Transmembrane</keyword>
<evidence type="ECO:0000313" key="7">
    <source>
        <dbReference type="Proteomes" id="UP000019376"/>
    </source>
</evidence>
<dbReference type="GO" id="GO:0008610">
    <property type="term" value="P:lipid biosynthetic process"/>
    <property type="evidence" value="ECO:0007669"/>
    <property type="project" value="InterPro"/>
</dbReference>
<evidence type="ECO:0000256" key="1">
    <source>
        <dbReference type="ARBA" id="ARBA00004370"/>
    </source>
</evidence>
<evidence type="ECO:0000256" key="2">
    <source>
        <dbReference type="ARBA" id="ARBA00022692"/>
    </source>
</evidence>
<dbReference type="PANTHER" id="PTHR11863">
    <property type="entry name" value="STEROL DESATURASE"/>
    <property type="match status" value="1"/>
</dbReference>
<dbReference type="AlphaFoldDB" id="S7ZET7"/>
<dbReference type="HOGENOM" id="CLU_047036_1_0_1"/>
<evidence type="ECO:0000313" key="6">
    <source>
        <dbReference type="EMBL" id="EPS27196.1"/>
    </source>
</evidence>
<evidence type="ECO:0000259" key="5">
    <source>
        <dbReference type="Pfam" id="PF04116"/>
    </source>
</evidence>
<accession>S7ZET7</accession>
<dbReference type="eggNOG" id="KOG0873">
    <property type="taxonomic scope" value="Eukaryota"/>
</dbReference>
<dbReference type="Proteomes" id="UP000019376">
    <property type="component" value="Unassembled WGS sequence"/>
</dbReference>
<dbReference type="GO" id="GO:0016020">
    <property type="term" value="C:membrane"/>
    <property type="evidence" value="ECO:0007669"/>
    <property type="project" value="UniProtKB-SubCell"/>
</dbReference>
<organism evidence="6 7">
    <name type="scientific">Penicillium oxalicum (strain 114-2 / CGMCC 5302)</name>
    <name type="common">Penicillium decumbens</name>
    <dbReference type="NCBI Taxonomy" id="933388"/>
    <lineage>
        <taxon>Eukaryota</taxon>
        <taxon>Fungi</taxon>
        <taxon>Dikarya</taxon>
        <taxon>Ascomycota</taxon>
        <taxon>Pezizomycotina</taxon>
        <taxon>Eurotiomycetes</taxon>
        <taxon>Eurotiomycetidae</taxon>
        <taxon>Eurotiales</taxon>
        <taxon>Aspergillaceae</taxon>
        <taxon>Penicillium</taxon>
    </lineage>
</organism>
<dbReference type="InterPro" id="IPR050307">
    <property type="entry name" value="Sterol_Desaturase_Related"/>
</dbReference>
<dbReference type="Pfam" id="PF04116">
    <property type="entry name" value="FA_hydroxylase"/>
    <property type="match status" value="1"/>
</dbReference>
<comment type="subcellular location">
    <subcellularLocation>
        <location evidence="1">Membrane</location>
    </subcellularLocation>
</comment>
<name>S7ZET7_PENO1</name>